<gene>
    <name evidence="8" type="ORF">URODEC1_LOCUS68914</name>
</gene>
<evidence type="ECO:0000313" key="8">
    <source>
        <dbReference type="EMBL" id="CAL5008261.1"/>
    </source>
</evidence>
<feature type="transmembrane region" description="Helical" evidence="7">
    <location>
        <begin position="175"/>
        <end position="197"/>
    </location>
</feature>
<evidence type="ECO:0000256" key="3">
    <source>
        <dbReference type="ARBA" id="ARBA00022692"/>
    </source>
</evidence>
<dbReference type="GO" id="GO:0005886">
    <property type="term" value="C:plasma membrane"/>
    <property type="evidence" value="ECO:0007669"/>
    <property type="project" value="UniProtKB-SubCell"/>
</dbReference>
<dbReference type="InterPro" id="IPR007273">
    <property type="entry name" value="SCAMP"/>
</dbReference>
<dbReference type="GO" id="GO:0030658">
    <property type="term" value="C:transport vesicle membrane"/>
    <property type="evidence" value="ECO:0007669"/>
    <property type="project" value="UniProtKB-SubCell"/>
</dbReference>
<comment type="function">
    <text evidence="1 7">Probably involved in membrane trafficking.</text>
</comment>
<keyword evidence="7" id="KW-0813">Transport</keyword>
<dbReference type="Pfam" id="PF04144">
    <property type="entry name" value="SCAMP"/>
    <property type="match status" value="1"/>
</dbReference>
<protein>
    <recommendedName>
        <fullName evidence="7">Secretory carrier-associated membrane protein</fullName>
        <shortName evidence="7">Secretory carrier membrane protein</shortName>
    </recommendedName>
</protein>
<evidence type="ECO:0000256" key="4">
    <source>
        <dbReference type="ARBA" id="ARBA00022989"/>
    </source>
</evidence>
<feature type="transmembrane region" description="Helical" evidence="7">
    <location>
        <begin position="256"/>
        <end position="280"/>
    </location>
</feature>
<comment type="similarity">
    <text evidence="2 7">Belongs to the SCAMP family.</text>
</comment>
<dbReference type="AlphaFoldDB" id="A0ABC9BXC7"/>
<feature type="transmembrane region" description="Helical" evidence="7">
    <location>
        <begin position="209"/>
        <end position="236"/>
    </location>
</feature>
<evidence type="ECO:0000256" key="7">
    <source>
        <dbReference type="RuleBase" id="RU363122"/>
    </source>
</evidence>
<keyword evidence="9" id="KW-1185">Reference proteome</keyword>
<dbReference type="Proteomes" id="UP001497457">
    <property type="component" value="Chromosome 27b"/>
</dbReference>
<evidence type="ECO:0000313" key="9">
    <source>
        <dbReference type="Proteomes" id="UP001497457"/>
    </source>
</evidence>
<keyword evidence="4 7" id="KW-1133">Transmembrane helix</keyword>
<keyword evidence="6 7" id="KW-0968">Cytoplasmic vesicle</keyword>
<evidence type="ECO:0000256" key="6">
    <source>
        <dbReference type="ARBA" id="ARBA00023329"/>
    </source>
</evidence>
<dbReference type="EMBL" id="OZ075137">
    <property type="protein sequence ID" value="CAL5008261.1"/>
    <property type="molecule type" value="Genomic_DNA"/>
</dbReference>
<evidence type="ECO:0000256" key="1">
    <source>
        <dbReference type="ARBA" id="ARBA00004003"/>
    </source>
</evidence>
<dbReference type="PANTHER" id="PTHR10687:SF54">
    <property type="entry name" value="SECRETORY CARRIER-ASSOCIATED MEMBRANE PROTEIN"/>
    <property type="match status" value="1"/>
</dbReference>
<sequence>MSDLVFSLGSTSMQSSSCVYCLVREFIQHHNTVSLIIGNAFQDAALATTSASIPSRKSWLPAGLGGSGKLGATIDIPLEDPKKKERELLSWEKDLKRREQDIKRREDAMNRAGVTVEVRNWPEFYPIIHHDIASEIPIHAQKLQYTAFASWLGLIVCLIWNFFAVLAESIHSEDIIIFLLAVIYAISGCPLSYILWYRPLYRAMRTDSVVTFGQFFVCYSIHVGFCVIAAIAPPIIFKGKTLTGILVAIEVLSGDMFTGVLYFIGFVLFTLESLISIWVLERVYMYFRGHK</sequence>
<keyword evidence="5 7" id="KW-0472">Membrane</keyword>
<organism evidence="8 9">
    <name type="scientific">Urochloa decumbens</name>
    <dbReference type="NCBI Taxonomy" id="240449"/>
    <lineage>
        <taxon>Eukaryota</taxon>
        <taxon>Viridiplantae</taxon>
        <taxon>Streptophyta</taxon>
        <taxon>Embryophyta</taxon>
        <taxon>Tracheophyta</taxon>
        <taxon>Spermatophyta</taxon>
        <taxon>Magnoliopsida</taxon>
        <taxon>Liliopsida</taxon>
        <taxon>Poales</taxon>
        <taxon>Poaceae</taxon>
        <taxon>PACMAD clade</taxon>
        <taxon>Panicoideae</taxon>
        <taxon>Panicodae</taxon>
        <taxon>Paniceae</taxon>
        <taxon>Melinidinae</taxon>
        <taxon>Urochloa</taxon>
    </lineage>
</organism>
<accession>A0ABC9BXC7</accession>
<feature type="transmembrane region" description="Helical" evidence="7">
    <location>
        <begin position="145"/>
        <end position="163"/>
    </location>
</feature>
<comment type="subcellular location">
    <subcellularLocation>
        <location evidence="7">Cell membrane</location>
        <topology evidence="7">Multi-pass membrane protein</topology>
    </subcellularLocation>
    <subcellularLocation>
        <location evidence="7">Cytoplasmic vesicle</location>
        <location evidence="7">Secretory vesicle membrane</location>
        <topology evidence="7">Multi-pass membrane protein</topology>
    </subcellularLocation>
</comment>
<name>A0ABC9BXC7_9POAL</name>
<proteinExistence type="inferred from homology"/>
<evidence type="ECO:0000256" key="5">
    <source>
        <dbReference type="ARBA" id="ARBA00023136"/>
    </source>
</evidence>
<dbReference type="PANTHER" id="PTHR10687">
    <property type="entry name" value="SECRETORY CARRIER-ASSOCIATED MEMBRANE PROTEIN SCAMP"/>
    <property type="match status" value="1"/>
</dbReference>
<evidence type="ECO:0000256" key="2">
    <source>
        <dbReference type="ARBA" id="ARBA00010482"/>
    </source>
</evidence>
<keyword evidence="3 7" id="KW-0812">Transmembrane</keyword>
<reference evidence="8" key="1">
    <citation type="submission" date="2024-10" db="EMBL/GenBank/DDBJ databases">
        <authorList>
            <person name="Ryan C."/>
        </authorList>
    </citation>
    <scope>NUCLEOTIDE SEQUENCE [LARGE SCALE GENOMIC DNA]</scope>
</reference>
<keyword evidence="7" id="KW-1003">Cell membrane</keyword>